<keyword evidence="3 6" id="KW-0812">Transmembrane</keyword>
<dbReference type="GO" id="GO:0015920">
    <property type="term" value="P:lipopolysaccharide transport"/>
    <property type="evidence" value="ECO:0007669"/>
    <property type="project" value="TreeGrafter"/>
</dbReference>
<evidence type="ECO:0000256" key="3">
    <source>
        <dbReference type="ARBA" id="ARBA00022692"/>
    </source>
</evidence>
<dbReference type="EMBL" id="SDKK01000016">
    <property type="protein sequence ID" value="TYC54787.1"/>
    <property type="molecule type" value="Genomic_DNA"/>
</dbReference>
<sequence length="358" mass="40274">MISVYIRYLSREIYSAVALVLLAFLGLFAFFDLVNELDEIGKNGYMLHHAAIYVAMIMPGRVYELMPIAVLIGTLYALTTLARHSEITVLRASGLSTWRFLLGLLSIGSVFVLLTFVFGEYLAPPAERAAQQWRLAATRSMVSQELRTGLWVRDGKRFVNVRSVLPDTSLQGVRIYEFDDRAMLVSISDAAVGVYDSKEGWRLRTVGQTRFLGDRTETVSMPELIWRSELTPDVLSVLMVVPERMSVETLYSYIRHLDENNQKTTRYEIALWKKLAYPFAALVMMGLALPFGYMQTRMGGVSLKVFSGIMIGVGFHLLNGLFSNLGVINGWIPAVAALTPSVVFLLAAMGMMWWVERR</sequence>
<gene>
    <name evidence="7" type="primary">lptG</name>
    <name evidence="7" type="ORF">ETQ85_16615</name>
</gene>
<comment type="subcellular location">
    <subcellularLocation>
        <location evidence="1">Cell membrane</location>
        <topology evidence="1">Multi-pass membrane protein</topology>
    </subcellularLocation>
</comment>
<dbReference type="RefSeq" id="WP_148580205.1">
    <property type="nucleotide sequence ID" value="NZ_SDKK01000016.1"/>
</dbReference>
<feature type="transmembrane region" description="Helical" evidence="6">
    <location>
        <begin position="98"/>
        <end position="118"/>
    </location>
</feature>
<feature type="transmembrane region" description="Helical" evidence="6">
    <location>
        <begin position="305"/>
        <end position="325"/>
    </location>
</feature>
<name>A0A6C2CKX5_9RHOO</name>
<dbReference type="PANTHER" id="PTHR33529:SF2">
    <property type="entry name" value="LIPOPOLYSACCHARIDE EXPORT SYSTEM PERMEASE PROTEIN LPTG"/>
    <property type="match status" value="1"/>
</dbReference>
<feature type="transmembrane region" description="Helical" evidence="6">
    <location>
        <begin position="331"/>
        <end position="355"/>
    </location>
</feature>
<dbReference type="InterPro" id="IPR005495">
    <property type="entry name" value="LptG/LptF_permease"/>
</dbReference>
<evidence type="ECO:0000256" key="4">
    <source>
        <dbReference type="ARBA" id="ARBA00022989"/>
    </source>
</evidence>
<dbReference type="AlphaFoldDB" id="A0A6C2CKX5"/>
<keyword evidence="2" id="KW-1003">Cell membrane</keyword>
<feature type="transmembrane region" description="Helical" evidence="6">
    <location>
        <begin position="275"/>
        <end position="293"/>
    </location>
</feature>
<feature type="transmembrane region" description="Helical" evidence="6">
    <location>
        <begin position="12"/>
        <end position="31"/>
    </location>
</feature>
<accession>A0A6C2CKX5</accession>
<evidence type="ECO:0000256" key="6">
    <source>
        <dbReference type="SAM" id="Phobius"/>
    </source>
</evidence>
<dbReference type="GO" id="GO:0055085">
    <property type="term" value="P:transmembrane transport"/>
    <property type="evidence" value="ECO:0007669"/>
    <property type="project" value="InterPro"/>
</dbReference>
<keyword evidence="4 6" id="KW-1133">Transmembrane helix</keyword>
<protein>
    <submittedName>
        <fullName evidence="7">LPS export ABC transporter permease LptG</fullName>
    </submittedName>
</protein>
<keyword evidence="5 6" id="KW-0472">Membrane</keyword>
<evidence type="ECO:0000313" key="7">
    <source>
        <dbReference type="EMBL" id="TYC54787.1"/>
    </source>
</evidence>
<evidence type="ECO:0000256" key="5">
    <source>
        <dbReference type="ARBA" id="ARBA00023136"/>
    </source>
</evidence>
<reference evidence="7 8" key="1">
    <citation type="submission" date="2019-01" db="EMBL/GenBank/DDBJ databases">
        <title>Zoogloea oleivorans genome sequencing and assembly.</title>
        <authorList>
            <person name="Tancsics A."/>
            <person name="Farkas M."/>
            <person name="Kriszt B."/>
            <person name="Maroti G."/>
            <person name="Horvath B."/>
        </authorList>
    </citation>
    <scope>NUCLEOTIDE SEQUENCE [LARGE SCALE GENOMIC DNA]</scope>
    <source>
        <strain evidence="7 8">Buc</strain>
    </source>
</reference>
<keyword evidence="8" id="KW-1185">Reference proteome</keyword>
<dbReference type="OrthoDB" id="9776227at2"/>
<evidence type="ECO:0000256" key="1">
    <source>
        <dbReference type="ARBA" id="ARBA00004651"/>
    </source>
</evidence>
<proteinExistence type="predicted"/>
<organism evidence="7 8">
    <name type="scientific">Zoogloea oleivorans</name>
    <dbReference type="NCBI Taxonomy" id="1552750"/>
    <lineage>
        <taxon>Bacteria</taxon>
        <taxon>Pseudomonadati</taxon>
        <taxon>Pseudomonadota</taxon>
        <taxon>Betaproteobacteria</taxon>
        <taxon>Rhodocyclales</taxon>
        <taxon>Zoogloeaceae</taxon>
        <taxon>Zoogloea</taxon>
    </lineage>
</organism>
<evidence type="ECO:0000313" key="8">
    <source>
        <dbReference type="Proteomes" id="UP000389128"/>
    </source>
</evidence>
<dbReference type="PANTHER" id="PTHR33529">
    <property type="entry name" value="SLR0882 PROTEIN-RELATED"/>
    <property type="match status" value="1"/>
</dbReference>
<dbReference type="Proteomes" id="UP000389128">
    <property type="component" value="Unassembled WGS sequence"/>
</dbReference>
<dbReference type="InterPro" id="IPR030923">
    <property type="entry name" value="LptG"/>
</dbReference>
<evidence type="ECO:0000256" key="2">
    <source>
        <dbReference type="ARBA" id="ARBA00022475"/>
    </source>
</evidence>
<dbReference type="Pfam" id="PF03739">
    <property type="entry name" value="LptF_LptG"/>
    <property type="match status" value="1"/>
</dbReference>
<feature type="transmembrane region" description="Helical" evidence="6">
    <location>
        <begin position="51"/>
        <end position="78"/>
    </location>
</feature>
<dbReference type="GO" id="GO:0043190">
    <property type="term" value="C:ATP-binding cassette (ABC) transporter complex"/>
    <property type="evidence" value="ECO:0007669"/>
    <property type="project" value="InterPro"/>
</dbReference>
<dbReference type="NCBIfam" id="TIGR04408">
    <property type="entry name" value="LptG_lptG"/>
    <property type="match status" value="1"/>
</dbReference>
<comment type="caution">
    <text evidence="7">The sequence shown here is derived from an EMBL/GenBank/DDBJ whole genome shotgun (WGS) entry which is preliminary data.</text>
</comment>